<dbReference type="AlphaFoldDB" id="A0A450SZQ8"/>
<dbReference type="InterPro" id="IPR007460">
    <property type="entry name" value="BrnT_toxin"/>
</dbReference>
<proteinExistence type="predicted"/>
<evidence type="ECO:0000313" key="2">
    <source>
        <dbReference type="EMBL" id="VFJ68850.1"/>
    </source>
</evidence>
<protein>
    <submittedName>
        <fullName evidence="1">Uncharacterized protein</fullName>
    </submittedName>
</protein>
<accession>A0A450SZQ8</accession>
<reference evidence="1" key="1">
    <citation type="submission" date="2019-02" db="EMBL/GenBank/DDBJ databases">
        <authorList>
            <person name="Gruber-Vodicka R. H."/>
            <person name="Seah K. B. B."/>
        </authorList>
    </citation>
    <scope>NUCLEOTIDE SEQUENCE</scope>
    <source>
        <strain evidence="2">BECK_BZ106</strain>
        <strain evidence="1">BECK_BZ15</strain>
    </source>
</reference>
<sequence length="90" mass="10636">MSIEFDSAKRDRTLKERGLDFARCAEMFAGHHFTAEDTHNIYGEKRYITVGKLDNRMLIVVWTPRGYSRRIISMRKANEREQACYIHRLG</sequence>
<evidence type="ECO:0000313" key="1">
    <source>
        <dbReference type="EMBL" id="VFJ59566.1"/>
    </source>
</evidence>
<dbReference type="Gene3D" id="3.10.450.530">
    <property type="entry name" value="Ribonuclease toxin, BrnT, of type II toxin-antitoxin system"/>
    <property type="match status" value="1"/>
</dbReference>
<dbReference type="Pfam" id="PF04365">
    <property type="entry name" value="BrnT_toxin"/>
    <property type="match status" value="1"/>
</dbReference>
<dbReference type="EMBL" id="CAADFD010000154">
    <property type="protein sequence ID" value="VFJ68850.1"/>
    <property type="molecule type" value="Genomic_DNA"/>
</dbReference>
<gene>
    <name evidence="1" type="ORF">BECKFW1821A_GA0114235_10926</name>
    <name evidence="2" type="ORF">BECKFW1821B_GA0114236_11546</name>
</gene>
<name>A0A450SZQ8_9GAMM</name>
<dbReference type="InterPro" id="IPR038573">
    <property type="entry name" value="BrnT_sf"/>
</dbReference>
<organism evidence="1">
    <name type="scientific">Candidatus Kentrum sp. FW</name>
    <dbReference type="NCBI Taxonomy" id="2126338"/>
    <lineage>
        <taxon>Bacteria</taxon>
        <taxon>Pseudomonadati</taxon>
        <taxon>Pseudomonadota</taxon>
        <taxon>Gammaproteobacteria</taxon>
        <taxon>Candidatus Kentrum</taxon>
    </lineage>
</organism>
<dbReference type="EMBL" id="CAADEW010000092">
    <property type="protein sequence ID" value="VFJ59566.1"/>
    <property type="molecule type" value="Genomic_DNA"/>
</dbReference>